<dbReference type="Gene3D" id="1.10.10.880">
    <property type="entry name" value="Anti sigma-E protein RseA, N-terminal domain"/>
    <property type="match status" value="1"/>
</dbReference>
<gene>
    <name evidence="3" type="ORF">THSYN_08300</name>
</gene>
<keyword evidence="1" id="KW-1133">Transmembrane helix</keyword>
<dbReference type="InterPro" id="IPR005572">
    <property type="entry name" value="Anti-sigma_E_RseA_N"/>
</dbReference>
<protein>
    <recommendedName>
        <fullName evidence="2">Anti sigma-E protein RseA N-terminal domain-containing protein</fullName>
    </recommendedName>
</protein>
<keyword evidence="4" id="KW-1185">Reference proteome</keyword>
<dbReference type="GO" id="GO:0016989">
    <property type="term" value="F:sigma factor antagonist activity"/>
    <property type="evidence" value="ECO:0007669"/>
    <property type="project" value="InterPro"/>
</dbReference>
<name>A0A2K8U5W6_9GAMM</name>
<organism evidence="3 4">
    <name type="scientific">Candidatus Thiodictyon syntrophicum</name>
    <dbReference type="NCBI Taxonomy" id="1166950"/>
    <lineage>
        <taxon>Bacteria</taxon>
        <taxon>Pseudomonadati</taxon>
        <taxon>Pseudomonadota</taxon>
        <taxon>Gammaproteobacteria</taxon>
        <taxon>Chromatiales</taxon>
        <taxon>Chromatiaceae</taxon>
        <taxon>Thiodictyon</taxon>
    </lineage>
</organism>
<dbReference type="PANTHER" id="PTHR38104:SF1">
    <property type="entry name" value="ANTI-SIGMA-E FACTOR RSEA"/>
    <property type="match status" value="1"/>
</dbReference>
<dbReference type="Pfam" id="PF03872">
    <property type="entry name" value="RseA_N"/>
    <property type="match status" value="1"/>
</dbReference>
<feature type="transmembrane region" description="Helical" evidence="1">
    <location>
        <begin position="94"/>
        <end position="116"/>
    </location>
</feature>
<feature type="domain" description="Anti sigma-E protein RseA N-terminal" evidence="2">
    <location>
        <begin position="12"/>
        <end position="87"/>
    </location>
</feature>
<reference evidence="3 4" key="1">
    <citation type="submission" date="2017-03" db="EMBL/GenBank/DDBJ databases">
        <title>Complete genome sequence of Candidatus 'Thiodictyon syntrophicum' sp. nov. strain Cad16T, a photolithoautotroph purple sulfur bacterium isolated from an alpine meromictic lake.</title>
        <authorList>
            <person name="Luedin S.M."/>
            <person name="Pothier J.F."/>
            <person name="Danza F."/>
            <person name="Storelli N."/>
            <person name="Wittwer M."/>
            <person name="Tonolla M."/>
        </authorList>
    </citation>
    <scope>NUCLEOTIDE SEQUENCE [LARGE SCALE GENOMIC DNA]</scope>
    <source>
        <strain evidence="3 4">Cad16T</strain>
    </source>
</reference>
<dbReference type="CDD" id="cd16328">
    <property type="entry name" value="RseA_N"/>
    <property type="match status" value="1"/>
</dbReference>
<proteinExistence type="predicted"/>
<dbReference type="InterPro" id="IPR052383">
    <property type="entry name" value="Anti-sigma-E_RseA-like"/>
</dbReference>
<evidence type="ECO:0000313" key="4">
    <source>
        <dbReference type="Proteomes" id="UP000232638"/>
    </source>
</evidence>
<dbReference type="EMBL" id="CP020370">
    <property type="protein sequence ID" value="AUB80947.1"/>
    <property type="molecule type" value="Genomic_DNA"/>
</dbReference>
<keyword evidence="1" id="KW-0472">Membrane</keyword>
<evidence type="ECO:0000313" key="3">
    <source>
        <dbReference type="EMBL" id="AUB80947.1"/>
    </source>
</evidence>
<accession>A0A2K8U5W6</accession>
<dbReference type="KEGG" id="tsy:THSYN_08300"/>
<dbReference type="SUPFAM" id="SSF89069">
    <property type="entry name" value="N-terminal, cytoplasmic domain of anti-sigmaE factor RseA"/>
    <property type="match status" value="1"/>
</dbReference>
<evidence type="ECO:0000259" key="2">
    <source>
        <dbReference type="Pfam" id="PF03872"/>
    </source>
</evidence>
<dbReference type="InterPro" id="IPR036147">
    <property type="entry name" value="Anti-sigma_E_RseA_N_sf"/>
</dbReference>
<evidence type="ECO:0000256" key="1">
    <source>
        <dbReference type="SAM" id="Phobius"/>
    </source>
</evidence>
<sequence>MNRWHEPMNVAQETRLSTLIDGELPSDHIASFYAALGPDPGLRATWERYHLIGQVLRGEQVSREVRGVAAAVRARTDAVPNGPPRQVAVERPRAWRTLFAGAALAATAAVLTLFVVPGRYREAPSPRAAADTVAGGVSRHSPAVRRWDTDRSDLESTLDRFLVNHQEAAPASGVRGMLPYATLIGYAAPR</sequence>
<dbReference type="Proteomes" id="UP000232638">
    <property type="component" value="Chromosome"/>
</dbReference>
<dbReference type="PANTHER" id="PTHR38104">
    <property type="match status" value="1"/>
</dbReference>
<keyword evidence="1" id="KW-0812">Transmembrane</keyword>
<dbReference type="AlphaFoldDB" id="A0A2K8U5W6"/>